<protein>
    <submittedName>
        <fullName evidence="1">Uncharacterized protein</fullName>
    </submittedName>
</protein>
<reference evidence="1 2" key="1">
    <citation type="journal article" date="2018" name="Front. Microbiol.">
        <title>Genome-Wide Analysis of Corynespora cassiicola Leaf Fall Disease Putative Effectors.</title>
        <authorList>
            <person name="Lopez D."/>
            <person name="Ribeiro S."/>
            <person name="Label P."/>
            <person name="Fumanal B."/>
            <person name="Venisse J.S."/>
            <person name="Kohler A."/>
            <person name="de Oliveira R.R."/>
            <person name="Labutti K."/>
            <person name="Lipzen A."/>
            <person name="Lail K."/>
            <person name="Bauer D."/>
            <person name="Ohm R.A."/>
            <person name="Barry K.W."/>
            <person name="Spatafora J."/>
            <person name="Grigoriev I.V."/>
            <person name="Martin F.M."/>
            <person name="Pujade-Renaud V."/>
        </authorList>
    </citation>
    <scope>NUCLEOTIDE SEQUENCE [LARGE SCALE GENOMIC DNA]</scope>
    <source>
        <strain evidence="1 2">Philippines</strain>
    </source>
</reference>
<gene>
    <name evidence="1" type="ORF">BS50DRAFT_217845</name>
</gene>
<evidence type="ECO:0000313" key="2">
    <source>
        <dbReference type="Proteomes" id="UP000240883"/>
    </source>
</evidence>
<sequence length="114" mass="12630">MPHASSWRIHAPDLLPHLDMRLLSCLHNAARATHAVHLHFSSCPLLFRRIAGLTSIAPFLAAPIFISIDRGSCIDLAPSIHFWPLGSSDYPLSHVNHTLIPAPVSVQRRAMRNC</sequence>
<keyword evidence="2" id="KW-1185">Reference proteome</keyword>
<dbReference type="EMBL" id="KZ678151">
    <property type="protein sequence ID" value="PSN60048.1"/>
    <property type="molecule type" value="Genomic_DNA"/>
</dbReference>
<evidence type="ECO:0000313" key="1">
    <source>
        <dbReference type="EMBL" id="PSN60048.1"/>
    </source>
</evidence>
<proteinExistence type="predicted"/>
<organism evidence="1 2">
    <name type="scientific">Corynespora cassiicola Philippines</name>
    <dbReference type="NCBI Taxonomy" id="1448308"/>
    <lineage>
        <taxon>Eukaryota</taxon>
        <taxon>Fungi</taxon>
        <taxon>Dikarya</taxon>
        <taxon>Ascomycota</taxon>
        <taxon>Pezizomycotina</taxon>
        <taxon>Dothideomycetes</taxon>
        <taxon>Pleosporomycetidae</taxon>
        <taxon>Pleosporales</taxon>
        <taxon>Corynesporascaceae</taxon>
        <taxon>Corynespora</taxon>
    </lineage>
</organism>
<name>A0A2T2N4W2_CORCC</name>
<accession>A0A2T2N4W2</accession>
<dbReference type="AlphaFoldDB" id="A0A2T2N4W2"/>
<dbReference type="Proteomes" id="UP000240883">
    <property type="component" value="Unassembled WGS sequence"/>
</dbReference>